<gene>
    <name evidence="2" type="ORF">BLA13014_04905</name>
</gene>
<evidence type="ECO:0000256" key="1">
    <source>
        <dbReference type="SAM" id="MobiDB-lite"/>
    </source>
</evidence>
<dbReference type="Proteomes" id="UP000494261">
    <property type="component" value="Unassembled WGS sequence"/>
</dbReference>
<sequence length="73" mass="8152">MEKMHKFDARMVKGEGGLVVVGDPGVETDVQRRGLFLVKLRKFDKSIDHATVAYSEKTERNPSEKANDASSED</sequence>
<evidence type="ECO:0000313" key="2">
    <source>
        <dbReference type="EMBL" id="VWC04475.1"/>
    </source>
</evidence>
<name>A0A6P2PAK8_9BURK</name>
<feature type="compositionally biased region" description="Basic and acidic residues" evidence="1">
    <location>
        <begin position="56"/>
        <end position="67"/>
    </location>
</feature>
<feature type="region of interest" description="Disordered" evidence="1">
    <location>
        <begin position="54"/>
        <end position="73"/>
    </location>
</feature>
<proteinExistence type="predicted"/>
<protein>
    <submittedName>
        <fullName evidence="2">Uncharacterized protein</fullName>
    </submittedName>
</protein>
<dbReference type="AlphaFoldDB" id="A0A6P2PAK8"/>
<evidence type="ECO:0000313" key="3">
    <source>
        <dbReference type="Proteomes" id="UP000494261"/>
    </source>
</evidence>
<accession>A0A6P2PAK8</accession>
<dbReference type="RefSeq" id="WP_143282775.1">
    <property type="nucleotide sequence ID" value="NZ_CABVQC010000037.1"/>
</dbReference>
<reference evidence="2 3" key="1">
    <citation type="submission" date="2019-09" db="EMBL/GenBank/DDBJ databases">
        <authorList>
            <person name="Depoorter E."/>
        </authorList>
    </citation>
    <scope>NUCLEOTIDE SEQUENCE [LARGE SCALE GENOMIC DNA]</scope>
    <source>
        <strain evidence="2">LMG 13014</strain>
    </source>
</reference>
<organism evidence="2 3">
    <name type="scientific">Burkholderia aenigmatica</name>
    <dbReference type="NCBI Taxonomy" id="2015348"/>
    <lineage>
        <taxon>Bacteria</taxon>
        <taxon>Pseudomonadati</taxon>
        <taxon>Pseudomonadota</taxon>
        <taxon>Betaproteobacteria</taxon>
        <taxon>Burkholderiales</taxon>
        <taxon>Burkholderiaceae</taxon>
        <taxon>Burkholderia</taxon>
        <taxon>Burkholderia cepacia complex</taxon>
    </lineage>
</organism>
<dbReference type="EMBL" id="CABVQC010000037">
    <property type="protein sequence ID" value="VWC04475.1"/>
    <property type="molecule type" value="Genomic_DNA"/>
</dbReference>